<dbReference type="AlphaFoldDB" id="A0A0K0GKQ3"/>
<organism evidence="5 6">
    <name type="scientific">Xanthomonas oryzae pv. oryzae (strain PXO99A)</name>
    <dbReference type="NCBI Taxonomy" id="360094"/>
    <lineage>
        <taxon>Bacteria</taxon>
        <taxon>Pseudomonadati</taxon>
        <taxon>Pseudomonadota</taxon>
        <taxon>Gammaproteobacteria</taxon>
        <taxon>Lysobacterales</taxon>
        <taxon>Lysobacteraceae</taxon>
        <taxon>Xanthomonas</taxon>
    </lineage>
</organism>
<dbReference type="InterPro" id="IPR011057">
    <property type="entry name" value="Mss4-like_sf"/>
</dbReference>
<protein>
    <recommendedName>
        <fullName evidence="4">CENP-V/GFA domain-containing protein</fullName>
    </recommendedName>
</protein>
<dbReference type="HOGENOM" id="CLU_055491_4_0_6"/>
<dbReference type="KEGG" id="xop:PXO_01113"/>
<reference evidence="5 6" key="1">
    <citation type="journal article" date="2008" name="BMC Genomics">
        <title>Genome sequence and rapid evolution of the rice pathogen Xanthomonas oryzae pv. oryzae PXO99A.</title>
        <authorList>
            <person name="Salzberg S.L."/>
            <person name="Sommer D.D."/>
            <person name="Schatz M.C."/>
            <person name="Phillippy A.M."/>
            <person name="Rabinowicz P.D."/>
            <person name="Tsuge S."/>
            <person name="Furutani A."/>
            <person name="Ochiai H."/>
            <person name="Delcher A.L."/>
            <person name="Kelley D."/>
            <person name="Madupu R."/>
            <person name="Puiu D."/>
            <person name="Radune D."/>
            <person name="Shumway M."/>
            <person name="Trapnell C."/>
            <person name="Aparna G."/>
            <person name="Jha G."/>
            <person name="Pandey A."/>
            <person name="Patil P.B."/>
            <person name="Ishihara H."/>
            <person name="Meyer D.F."/>
            <person name="Szurek B."/>
            <person name="Verdier V."/>
            <person name="Koebnik R."/>
            <person name="Dow J.M."/>
            <person name="Ryan R.P."/>
            <person name="Hirata H."/>
            <person name="Tsuyumu S."/>
            <person name="Won Lee S."/>
            <person name="Seo Y.S."/>
            <person name="Sriariyanum M."/>
            <person name="Ronald P.C."/>
            <person name="Sonti R.V."/>
            <person name="Van Sluys M.A."/>
            <person name="Leach J.E."/>
            <person name="White F.F."/>
            <person name="Bogdanove A.J."/>
        </authorList>
    </citation>
    <scope>NUCLEOTIDE SEQUENCE [LARGE SCALE GENOMIC DNA]</scope>
    <source>
        <strain evidence="5 6">PXO99A</strain>
    </source>
</reference>
<evidence type="ECO:0000259" key="4">
    <source>
        <dbReference type="Pfam" id="PF04828"/>
    </source>
</evidence>
<dbReference type="Proteomes" id="UP000001740">
    <property type="component" value="Chromosome"/>
</dbReference>
<evidence type="ECO:0000256" key="3">
    <source>
        <dbReference type="ARBA" id="ARBA00022833"/>
    </source>
</evidence>
<dbReference type="SUPFAM" id="SSF51316">
    <property type="entry name" value="Mss4-like"/>
    <property type="match status" value="1"/>
</dbReference>
<keyword evidence="2" id="KW-0479">Metal-binding</keyword>
<dbReference type="Gene3D" id="3.90.1590.10">
    <property type="entry name" value="glutathione-dependent formaldehyde- activating enzyme (gfa)"/>
    <property type="match status" value="1"/>
</dbReference>
<dbReference type="Pfam" id="PF04828">
    <property type="entry name" value="GFA"/>
    <property type="match status" value="1"/>
</dbReference>
<proteinExistence type="inferred from homology"/>
<evidence type="ECO:0000256" key="2">
    <source>
        <dbReference type="ARBA" id="ARBA00022723"/>
    </source>
</evidence>
<evidence type="ECO:0000313" key="5">
    <source>
        <dbReference type="EMBL" id="ACD59451.1"/>
    </source>
</evidence>
<gene>
    <name evidence="5" type="ordered locus">PXO_01113</name>
</gene>
<feature type="domain" description="CENP-V/GFA" evidence="4">
    <location>
        <begin position="4"/>
        <end position="59"/>
    </location>
</feature>
<accession>A0A0K0GKQ3</accession>
<comment type="similarity">
    <text evidence="1">Belongs to the Gfa family.</text>
</comment>
<dbReference type="GO" id="GO:0046872">
    <property type="term" value="F:metal ion binding"/>
    <property type="evidence" value="ECO:0007669"/>
    <property type="project" value="UniProtKB-KW"/>
</dbReference>
<dbReference type="InterPro" id="IPR006913">
    <property type="entry name" value="CENP-V/GFA"/>
</dbReference>
<sequence length="109" mass="11799">MRGTEFRWTRGAPKRFASSSVVQRGFCAECGTPLTYEAPDGVAVAAGAVDTPEQLPPHLQYGLDRKLPFVDSLAQLPTRPPADDAAAEAFLANVVSRQHPDHDTAQWPV</sequence>
<dbReference type="eggNOG" id="COG3791">
    <property type="taxonomic scope" value="Bacteria"/>
</dbReference>
<dbReference type="GO" id="GO:0016846">
    <property type="term" value="F:carbon-sulfur lyase activity"/>
    <property type="evidence" value="ECO:0007669"/>
    <property type="project" value="InterPro"/>
</dbReference>
<dbReference type="EMBL" id="CP000967">
    <property type="protein sequence ID" value="ACD59451.1"/>
    <property type="molecule type" value="Genomic_DNA"/>
</dbReference>
<evidence type="ECO:0000256" key="1">
    <source>
        <dbReference type="ARBA" id="ARBA00005495"/>
    </source>
</evidence>
<evidence type="ECO:0000313" key="6">
    <source>
        <dbReference type="Proteomes" id="UP000001740"/>
    </source>
</evidence>
<keyword evidence="3" id="KW-0862">Zinc</keyword>
<name>A0A0K0GKQ3_XANOP</name>